<sequence>MSRTTTLVIATAAFALGAFVLMQGMGGSSLHMAADTHPPPIVEADTGGVTESDTAGPTGIDEPDREPLDDPARFSYSRRVPVPWR</sequence>
<feature type="chain" id="PRO_5046942927" evidence="2">
    <location>
        <begin position="34"/>
        <end position="85"/>
    </location>
</feature>
<feature type="signal peptide" evidence="2">
    <location>
        <begin position="1"/>
        <end position="33"/>
    </location>
</feature>
<keyword evidence="2" id="KW-0732">Signal</keyword>
<evidence type="ECO:0000256" key="1">
    <source>
        <dbReference type="SAM" id="MobiDB-lite"/>
    </source>
</evidence>
<comment type="caution">
    <text evidence="3">The sequence shown here is derived from an EMBL/GenBank/DDBJ whole genome shotgun (WGS) entry which is preliminary data.</text>
</comment>
<feature type="region of interest" description="Disordered" evidence="1">
    <location>
        <begin position="31"/>
        <end position="85"/>
    </location>
</feature>
<accession>A0ABU0LVT5</accession>
<evidence type="ECO:0000313" key="4">
    <source>
        <dbReference type="Proteomes" id="UP001235094"/>
    </source>
</evidence>
<evidence type="ECO:0000313" key="3">
    <source>
        <dbReference type="EMBL" id="MDQ0512846.1"/>
    </source>
</evidence>
<reference evidence="3 4" key="1">
    <citation type="submission" date="2023-07" db="EMBL/GenBank/DDBJ databases">
        <title>Genomic Encyclopedia of Type Strains, Phase IV (KMG-IV): sequencing the most valuable type-strain genomes for metagenomic binning, comparative biology and taxonomic classification.</title>
        <authorList>
            <person name="Goeker M."/>
        </authorList>
    </citation>
    <scope>NUCLEOTIDE SEQUENCE [LARGE SCALE GENOMIC DNA]</scope>
    <source>
        <strain evidence="3 4">DSM 15561</strain>
    </source>
</reference>
<name>A0ABU0LVT5_9HYPH</name>
<protein>
    <submittedName>
        <fullName evidence="3">Uncharacterized protein</fullName>
    </submittedName>
</protein>
<evidence type="ECO:0000256" key="2">
    <source>
        <dbReference type="SAM" id="SignalP"/>
    </source>
</evidence>
<proteinExistence type="predicted"/>
<dbReference type="EMBL" id="JAUSVR010000017">
    <property type="protein sequence ID" value="MDQ0512846.1"/>
    <property type="molecule type" value="Genomic_DNA"/>
</dbReference>
<dbReference type="Proteomes" id="UP001235094">
    <property type="component" value="Unassembled WGS sequence"/>
</dbReference>
<dbReference type="RefSeq" id="WP_306891507.1">
    <property type="nucleotide sequence ID" value="NZ_JAUSVR010000017.1"/>
</dbReference>
<organism evidence="3 4">
    <name type="scientific">Ancylobacter amanitiformis</name>
    <dbReference type="NCBI Taxonomy" id="217069"/>
    <lineage>
        <taxon>Bacteria</taxon>
        <taxon>Pseudomonadati</taxon>
        <taxon>Pseudomonadota</taxon>
        <taxon>Alphaproteobacteria</taxon>
        <taxon>Hyphomicrobiales</taxon>
        <taxon>Xanthobacteraceae</taxon>
        <taxon>Ancylobacter</taxon>
    </lineage>
</organism>
<keyword evidence="4" id="KW-1185">Reference proteome</keyword>
<gene>
    <name evidence="3" type="ORF">QOZ99_003761</name>
</gene>